<evidence type="ECO:0000256" key="3">
    <source>
        <dbReference type="ARBA" id="ARBA00022691"/>
    </source>
</evidence>
<feature type="domain" description="PRMT5 arginine-N-methyltransferase" evidence="6">
    <location>
        <begin position="321"/>
        <end position="484"/>
    </location>
</feature>
<dbReference type="InterPro" id="IPR029063">
    <property type="entry name" value="SAM-dependent_MTases_sf"/>
</dbReference>
<accession>A0A3Q7YER8</accession>
<dbReference type="Pfam" id="PF17285">
    <property type="entry name" value="PRMT5_TIM"/>
    <property type="match status" value="1"/>
</dbReference>
<dbReference type="PANTHER" id="PTHR10738">
    <property type="entry name" value="PROTEIN ARGININE N-METHYLTRANSFERASE 5"/>
    <property type="match status" value="1"/>
</dbReference>
<dbReference type="Gene3D" id="2.70.160.11">
    <property type="entry name" value="Hnrnp arginine n-methyltransferase1"/>
    <property type="match status" value="1"/>
</dbReference>
<dbReference type="InterPro" id="IPR025799">
    <property type="entry name" value="Arg_MeTrfase"/>
</dbReference>
<dbReference type="InterPro" id="IPR035075">
    <property type="entry name" value="PRMT5"/>
</dbReference>
<feature type="domain" description="PRMT5 oligomerisation" evidence="8">
    <location>
        <begin position="487"/>
        <end position="647"/>
    </location>
</feature>
<dbReference type="Gene3D" id="3.40.50.150">
    <property type="entry name" value="Vaccinia Virus protein VP39"/>
    <property type="match status" value="1"/>
</dbReference>
<dbReference type="OrthoDB" id="1368803at2759"/>
<protein>
    <recommendedName>
        <fullName evidence="4">Protein arginine N-methyltransferase</fullName>
    </recommendedName>
</protein>
<feature type="binding site" evidence="5">
    <location>
        <position position="411"/>
    </location>
    <ligand>
        <name>S-adenosyl-L-methionine</name>
        <dbReference type="ChEBI" id="CHEBI:59789"/>
    </ligand>
</feature>
<dbReference type="PANTHER" id="PTHR10738:SF0">
    <property type="entry name" value="PROTEIN ARGININE N-METHYLTRANSFERASE 5"/>
    <property type="match status" value="1"/>
</dbReference>
<evidence type="ECO:0000313" key="10">
    <source>
        <dbReference type="RefSeq" id="XP_027189415.1"/>
    </source>
</evidence>
<dbReference type="InterPro" id="IPR007857">
    <property type="entry name" value="Arg_MeTrfase_PRMT5"/>
</dbReference>
<dbReference type="Gene3D" id="3.20.20.150">
    <property type="entry name" value="Divalent-metal-dependent TIM barrel enzymes"/>
    <property type="match status" value="1"/>
</dbReference>
<keyword evidence="2 4" id="KW-0808">Transferase</keyword>
<sequence>MPLGEREGDTSKSRFIGVETYFNKSMTVVLDNNIFLEKGCDFVVAPLMSPTYRPSLMQQFGSISVELRLPFTKSDLNPSAKIWNTKNHAEGKISEWIDLDSPDQTLRKDSETVLKQEIDKAAYLSLQACLLPTPKRNTCANYARCVNQYLQLKGLDQMQLWLRIPLGKPDDNSSAIFRTPADCWKIWNSFRLLCDHHSNLLVTLDNLNALPADNSLNSWYGEPVSAFIIHTDCFFTTGDDENVKHLSKNLQKSITYFLDHSTQIIISEDRVNYKEMEEYCFDTCSVAGTDHRIHRLHPYMDCVRSLYQQLDPLSERERSLFAFRDDLQPTVQPFKDTLEYVAYQNSDDDEKKFTKYKRAICQALLDRVPDEKASEITTVLVVIGAGRGPLVRTLLKAAEVTGRKLKVYAVERNLNALSYLHKECNLNKWNDIVTLVHVDVRYWAAPEAADILVSDLLGSFGDNELAPESLDGAQRFLKKDGISIPSSYTSFLQPVTAWKLHSAIKAKEDILRFETAYMAKMHNVARLAPSQPLFTFTHPKSSNKESNNRYRNLQFVIPESAVVHGFAGYFDATLYKDVHLGTEPTKATPGVITWDDHYFPLREPICVHRGSTLEVNFWRCCDYTKVWYEWCVTSPSPSLVHNCNARADCMWLN</sequence>
<dbReference type="InterPro" id="IPR035248">
    <property type="entry name" value="PRMT5_C"/>
</dbReference>
<reference evidence="9" key="1">
    <citation type="journal article" date="2013" name="Nat. Biotechnol.">
        <title>Draft genome sequence of chickpea (Cicer arietinum) provides a resource for trait improvement.</title>
        <authorList>
            <person name="Varshney R.K."/>
            <person name="Song C."/>
            <person name="Saxena R.K."/>
            <person name="Azam S."/>
            <person name="Yu S."/>
            <person name="Sharpe A.G."/>
            <person name="Cannon S."/>
            <person name="Baek J."/>
            <person name="Rosen B.D."/>
            <person name="Tar'an B."/>
            <person name="Millan T."/>
            <person name="Zhang X."/>
            <person name="Ramsay L.D."/>
            <person name="Iwata A."/>
            <person name="Wang Y."/>
            <person name="Nelson W."/>
            <person name="Farmer A.D."/>
            <person name="Gaur P.M."/>
            <person name="Soderlund C."/>
            <person name="Penmetsa R.V."/>
            <person name="Xu C."/>
            <person name="Bharti A.K."/>
            <person name="He W."/>
            <person name="Winter P."/>
            <person name="Zhao S."/>
            <person name="Hane J.K."/>
            <person name="Carrasquilla-Garcia N."/>
            <person name="Condie J.A."/>
            <person name="Upadhyaya H.D."/>
            <person name="Luo M.C."/>
            <person name="Thudi M."/>
            <person name="Gowda C.L."/>
            <person name="Singh N.P."/>
            <person name="Lichtenzveig J."/>
            <person name="Gali K.K."/>
            <person name="Rubio J."/>
            <person name="Nadarajan N."/>
            <person name="Dolezel J."/>
            <person name="Bansal K.C."/>
            <person name="Xu X."/>
            <person name="Edwards D."/>
            <person name="Zhang G."/>
            <person name="Kahl G."/>
            <person name="Gil J."/>
            <person name="Singh K.B."/>
            <person name="Datta S.K."/>
            <person name="Jackson S.A."/>
            <person name="Wang J."/>
            <person name="Cook D.R."/>
        </authorList>
    </citation>
    <scope>NUCLEOTIDE SEQUENCE [LARGE SCALE GENOMIC DNA]</scope>
    <source>
        <strain evidence="9">cv. CDC Frontier</strain>
    </source>
</reference>
<dbReference type="STRING" id="3827.A0A3Q7YER8"/>
<evidence type="ECO:0000256" key="4">
    <source>
        <dbReference type="PIRNR" id="PIRNR015894"/>
    </source>
</evidence>
<feature type="binding site" evidence="5">
    <location>
        <position position="343"/>
    </location>
    <ligand>
        <name>S-adenosyl-L-methionine</name>
        <dbReference type="ChEBI" id="CHEBI:59789"/>
    </ligand>
</feature>
<keyword evidence="3 4" id="KW-0949">S-adenosyl-L-methionine</keyword>
<evidence type="ECO:0000259" key="6">
    <source>
        <dbReference type="Pfam" id="PF05185"/>
    </source>
</evidence>
<evidence type="ECO:0000256" key="5">
    <source>
        <dbReference type="PIRSR" id="PIRSR015894-2"/>
    </source>
</evidence>
<dbReference type="PIRSF" id="PIRSF015894">
    <property type="entry name" value="Skb1_MeTrfase"/>
    <property type="match status" value="1"/>
</dbReference>
<dbReference type="AlphaFoldDB" id="A0A3Q7YER8"/>
<reference evidence="10" key="2">
    <citation type="submission" date="2025-08" db="UniProtKB">
        <authorList>
            <consortium name="RefSeq"/>
        </authorList>
    </citation>
    <scope>IDENTIFICATION</scope>
    <source>
        <tissue evidence="10">Etiolated seedlings</tissue>
    </source>
</reference>
<feature type="domain" description="PRMT5 TIM barrel" evidence="7">
    <location>
        <begin position="39"/>
        <end position="306"/>
    </location>
</feature>
<organism evidence="9 10">
    <name type="scientific">Cicer arietinum</name>
    <name type="common">Chickpea</name>
    <name type="synonym">Garbanzo</name>
    <dbReference type="NCBI Taxonomy" id="3827"/>
    <lineage>
        <taxon>Eukaryota</taxon>
        <taxon>Viridiplantae</taxon>
        <taxon>Streptophyta</taxon>
        <taxon>Embryophyta</taxon>
        <taxon>Tracheophyta</taxon>
        <taxon>Spermatophyta</taxon>
        <taxon>Magnoliopsida</taxon>
        <taxon>eudicotyledons</taxon>
        <taxon>Gunneridae</taxon>
        <taxon>Pentapetalae</taxon>
        <taxon>rosids</taxon>
        <taxon>fabids</taxon>
        <taxon>Fabales</taxon>
        <taxon>Fabaceae</taxon>
        <taxon>Papilionoideae</taxon>
        <taxon>50 kb inversion clade</taxon>
        <taxon>NPAAA clade</taxon>
        <taxon>Hologalegina</taxon>
        <taxon>IRL clade</taxon>
        <taxon>Cicereae</taxon>
        <taxon>Cicer</taxon>
    </lineage>
</organism>
<dbReference type="RefSeq" id="XP_027189415.1">
    <property type="nucleotide sequence ID" value="XM_027333614.1"/>
</dbReference>
<dbReference type="SUPFAM" id="SSF53335">
    <property type="entry name" value="S-adenosyl-L-methionine-dependent methyltransferases"/>
    <property type="match status" value="1"/>
</dbReference>
<dbReference type="GO" id="GO:0005634">
    <property type="term" value="C:nucleus"/>
    <property type="evidence" value="ECO:0007669"/>
    <property type="project" value="TreeGrafter"/>
</dbReference>
<keyword evidence="1 4" id="KW-0489">Methyltransferase</keyword>
<dbReference type="PROSITE" id="PS51678">
    <property type="entry name" value="SAM_MT_PRMT"/>
    <property type="match status" value="1"/>
</dbReference>
<dbReference type="GO" id="GO:0032259">
    <property type="term" value="P:methylation"/>
    <property type="evidence" value="ECO:0007669"/>
    <property type="project" value="UniProtKB-KW"/>
</dbReference>
<proteinExistence type="inferred from homology"/>
<evidence type="ECO:0000259" key="7">
    <source>
        <dbReference type="Pfam" id="PF17285"/>
    </source>
</evidence>
<comment type="similarity">
    <text evidence="4">Belongs to the class I-like SAM-binding methyltransferase superfamily.</text>
</comment>
<evidence type="ECO:0000256" key="1">
    <source>
        <dbReference type="ARBA" id="ARBA00022603"/>
    </source>
</evidence>
<dbReference type="InterPro" id="IPR035247">
    <property type="entry name" value="PRMT5_TIM"/>
</dbReference>
<evidence type="ECO:0000259" key="8">
    <source>
        <dbReference type="Pfam" id="PF17286"/>
    </source>
</evidence>
<keyword evidence="9" id="KW-1185">Reference proteome</keyword>
<gene>
    <name evidence="10" type="primary">LOC101495989</name>
</gene>
<name>A0A3Q7YER8_CICAR</name>
<dbReference type="Pfam" id="PF05185">
    <property type="entry name" value="PRMT5"/>
    <property type="match status" value="1"/>
</dbReference>
<dbReference type="Proteomes" id="UP000087171">
    <property type="component" value="Chromosome Ca4"/>
</dbReference>
<dbReference type="GO" id="GO:0016274">
    <property type="term" value="F:protein-arginine N-methyltransferase activity"/>
    <property type="evidence" value="ECO:0007669"/>
    <property type="project" value="InterPro"/>
</dbReference>
<evidence type="ECO:0000313" key="9">
    <source>
        <dbReference type="Proteomes" id="UP000087171"/>
    </source>
</evidence>
<dbReference type="GO" id="GO:0005829">
    <property type="term" value="C:cytosol"/>
    <property type="evidence" value="ECO:0007669"/>
    <property type="project" value="TreeGrafter"/>
</dbReference>
<dbReference type="GO" id="GO:0006355">
    <property type="term" value="P:regulation of DNA-templated transcription"/>
    <property type="evidence" value="ECO:0007669"/>
    <property type="project" value="TreeGrafter"/>
</dbReference>
<dbReference type="Pfam" id="PF17286">
    <property type="entry name" value="PRMT5_C"/>
    <property type="match status" value="1"/>
</dbReference>
<evidence type="ECO:0000256" key="2">
    <source>
        <dbReference type="ARBA" id="ARBA00022679"/>
    </source>
</evidence>